<dbReference type="STRING" id="309801.trd_0723"/>
<sequence>MEREAIFLVFLIVVAAAVLLGLVSARLRQPVIMGYLVAGLLLGRLLEGRHIDPAIIQAFADFGVSFLMFSLGVHFSFRELIELRRIVIRGGLLQIGLTLMVAFLIFRALGLTTAQAFVLAELSAISSSVIGFTLMELRGTLNQPAARPTAAILLAQDIAVVPLVAIIPALVGSDLVDVVLGLGKSIALAVVALLTIAVLGIRIVPWLLFQIARVGSRELFLLAVVLLAIGTAVGSEWAGLSFALGAFLAGIVVSESEFSYQVLGGILPLRDVFGVMFFAALGLLADPIALLRSWPIALAILIVVTVIKGFLAAGVVAFLGYSPSVAIRSGAFLAQIGEFSFVLGLLGLQVGILDHTLYNAMIGAAIASLLLNTFLLTLTERARWLLEPPLRLVGRPAALHEIDSGASSSSPLRGHVVIAGYGRSGREVGRVLQRRRFRFVVIDRDPVLVRDLRRLGIQAIYGDVANEQVLLAAHITTARVFVVAVPDAFAAEAAVRLARTLNPTLDIIARADRRAFVARLVEAGATEVVHPSFEAGLEMVRHTLHRFGMSMQEIQAIVAARRIDYYEEQGHLTE</sequence>
<feature type="transmembrane region" description="Helical" evidence="7">
    <location>
        <begin position="54"/>
        <end position="75"/>
    </location>
</feature>
<dbReference type="GO" id="GO:1902600">
    <property type="term" value="P:proton transmembrane transport"/>
    <property type="evidence" value="ECO:0007669"/>
    <property type="project" value="InterPro"/>
</dbReference>
<protein>
    <submittedName>
        <fullName evidence="9">Putative glutathione-regulated potassium-efflux system protein KefB</fullName>
    </submittedName>
</protein>
<evidence type="ECO:0000313" key="10">
    <source>
        <dbReference type="Proteomes" id="UP000000447"/>
    </source>
</evidence>
<evidence type="ECO:0000259" key="8">
    <source>
        <dbReference type="PROSITE" id="PS51201"/>
    </source>
</evidence>
<dbReference type="EMBL" id="CP001275">
    <property type="protein sequence ID" value="ACM06217.1"/>
    <property type="molecule type" value="Genomic_DNA"/>
</dbReference>
<dbReference type="eggNOG" id="COG4651">
    <property type="taxonomic scope" value="Bacteria"/>
</dbReference>
<dbReference type="Proteomes" id="UP000000447">
    <property type="component" value="Chromosome"/>
</dbReference>
<comment type="subcellular location">
    <subcellularLocation>
        <location evidence="1">Membrane</location>
        <topology evidence="1">Multi-pass membrane protein</topology>
    </subcellularLocation>
</comment>
<evidence type="ECO:0000256" key="4">
    <source>
        <dbReference type="ARBA" id="ARBA00022692"/>
    </source>
</evidence>
<dbReference type="GO" id="GO:0016020">
    <property type="term" value="C:membrane"/>
    <property type="evidence" value="ECO:0007669"/>
    <property type="project" value="UniProtKB-SubCell"/>
</dbReference>
<dbReference type="SUPFAM" id="SSF51735">
    <property type="entry name" value="NAD(P)-binding Rossmann-fold domains"/>
    <property type="match status" value="1"/>
</dbReference>
<feature type="transmembrane region" description="Helical" evidence="7">
    <location>
        <begin position="358"/>
        <end position="378"/>
    </location>
</feature>
<accession>B9KZ12</accession>
<dbReference type="InterPro" id="IPR003148">
    <property type="entry name" value="RCK_N"/>
</dbReference>
<evidence type="ECO:0000313" key="9">
    <source>
        <dbReference type="EMBL" id="ACM06217.1"/>
    </source>
</evidence>
<dbReference type="Gene3D" id="1.20.1530.20">
    <property type="match status" value="1"/>
</dbReference>
<dbReference type="InterPro" id="IPR006153">
    <property type="entry name" value="Cation/H_exchanger_TM"/>
</dbReference>
<evidence type="ECO:0000256" key="1">
    <source>
        <dbReference type="ARBA" id="ARBA00004141"/>
    </source>
</evidence>
<evidence type="ECO:0000256" key="3">
    <source>
        <dbReference type="ARBA" id="ARBA00022448"/>
    </source>
</evidence>
<dbReference type="PANTHER" id="PTHR42751:SF3">
    <property type="entry name" value="SODIUM_GLUTAMATE SYMPORTER"/>
    <property type="match status" value="1"/>
</dbReference>
<dbReference type="InterPro" id="IPR038770">
    <property type="entry name" value="Na+/solute_symporter_sf"/>
</dbReference>
<dbReference type="KEGG" id="tro:trd_0723"/>
<dbReference type="HOGENOM" id="CLU_005126_9_0_0"/>
<dbReference type="RefSeq" id="WP_012642112.1">
    <property type="nucleotide sequence ID" value="NC_011959.1"/>
</dbReference>
<gene>
    <name evidence="9" type="ordered locus">trd_0723</name>
</gene>
<dbReference type="AlphaFoldDB" id="B9KZ12"/>
<name>B9KZ12_THERP</name>
<feature type="domain" description="RCK N-terminal" evidence="8">
    <location>
        <begin position="413"/>
        <end position="530"/>
    </location>
</feature>
<keyword evidence="6 7" id="KW-0472">Membrane</keyword>
<dbReference type="Pfam" id="PF02254">
    <property type="entry name" value="TrkA_N"/>
    <property type="match status" value="1"/>
</dbReference>
<dbReference type="InterPro" id="IPR036291">
    <property type="entry name" value="NAD(P)-bd_dom_sf"/>
</dbReference>
<feature type="transmembrane region" description="Helical" evidence="7">
    <location>
        <begin position="186"/>
        <end position="207"/>
    </location>
</feature>
<feature type="transmembrane region" description="Helical" evidence="7">
    <location>
        <begin position="331"/>
        <end position="352"/>
    </location>
</feature>
<keyword evidence="3" id="KW-0813">Transport</keyword>
<evidence type="ECO:0000256" key="2">
    <source>
        <dbReference type="ARBA" id="ARBA00005551"/>
    </source>
</evidence>
<dbReference type="Pfam" id="PF00999">
    <property type="entry name" value="Na_H_Exchanger"/>
    <property type="match status" value="1"/>
</dbReference>
<organism evidence="9 10">
    <name type="scientific">Thermomicrobium roseum (strain ATCC 27502 / DSM 5159 / P-2)</name>
    <dbReference type="NCBI Taxonomy" id="309801"/>
    <lineage>
        <taxon>Bacteria</taxon>
        <taxon>Pseudomonadati</taxon>
        <taxon>Thermomicrobiota</taxon>
        <taxon>Thermomicrobia</taxon>
        <taxon>Thermomicrobiales</taxon>
        <taxon>Thermomicrobiaceae</taxon>
        <taxon>Thermomicrobium</taxon>
    </lineage>
</organism>
<reference evidence="9 10" key="1">
    <citation type="journal article" date="2009" name="PLoS ONE">
        <title>Complete genome sequence of the aerobic CO-oxidizing thermophile Thermomicrobium roseum.</title>
        <authorList>
            <person name="Wu D."/>
            <person name="Raymond J."/>
            <person name="Wu M."/>
            <person name="Chatterji S."/>
            <person name="Ren Q."/>
            <person name="Graham J.E."/>
            <person name="Bryant D.A."/>
            <person name="Robb F."/>
            <person name="Colman A."/>
            <person name="Tallon L.J."/>
            <person name="Badger J.H."/>
            <person name="Madupu R."/>
            <person name="Ward N.L."/>
            <person name="Eisen J.A."/>
        </authorList>
    </citation>
    <scope>NUCLEOTIDE SEQUENCE [LARGE SCALE GENOMIC DNA]</scope>
    <source>
        <strain evidence="10">ATCC 27502 / DSM 5159 / P-2</strain>
    </source>
</reference>
<keyword evidence="4 7" id="KW-0812">Transmembrane</keyword>
<feature type="transmembrane region" description="Helical" evidence="7">
    <location>
        <begin position="272"/>
        <end position="290"/>
    </location>
</feature>
<feature type="transmembrane region" description="Helical" evidence="7">
    <location>
        <begin position="87"/>
        <end position="110"/>
    </location>
</feature>
<keyword evidence="5 7" id="KW-1133">Transmembrane helix</keyword>
<feature type="transmembrane region" description="Helical" evidence="7">
    <location>
        <begin position="116"/>
        <end position="137"/>
    </location>
</feature>
<feature type="transmembrane region" description="Helical" evidence="7">
    <location>
        <begin position="219"/>
        <end position="235"/>
    </location>
</feature>
<dbReference type="OrthoDB" id="9793589at2"/>
<feature type="transmembrane region" description="Helical" evidence="7">
    <location>
        <begin position="6"/>
        <end position="25"/>
    </location>
</feature>
<evidence type="ECO:0000256" key="6">
    <source>
        <dbReference type="ARBA" id="ARBA00023136"/>
    </source>
</evidence>
<dbReference type="PROSITE" id="PS51201">
    <property type="entry name" value="RCK_N"/>
    <property type="match status" value="1"/>
</dbReference>
<proteinExistence type="inferred from homology"/>
<dbReference type="GO" id="GO:0015297">
    <property type="term" value="F:antiporter activity"/>
    <property type="evidence" value="ECO:0007669"/>
    <property type="project" value="InterPro"/>
</dbReference>
<evidence type="ECO:0000256" key="5">
    <source>
        <dbReference type="ARBA" id="ARBA00022989"/>
    </source>
</evidence>
<keyword evidence="10" id="KW-1185">Reference proteome</keyword>
<comment type="similarity">
    <text evidence="2">Belongs to the monovalent cation:proton antiporter 2 (CPA2) transporter (TC 2.A.37) family.</text>
</comment>
<evidence type="ECO:0000256" key="7">
    <source>
        <dbReference type="SAM" id="Phobius"/>
    </source>
</evidence>
<dbReference type="GO" id="GO:0006813">
    <property type="term" value="P:potassium ion transport"/>
    <property type="evidence" value="ECO:0007669"/>
    <property type="project" value="InterPro"/>
</dbReference>
<dbReference type="PANTHER" id="PTHR42751">
    <property type="entry name" value="SODIUM/HYDROGEN EXCHANGER FAMILY/TRKA DOMAIN PROTEIN"/>
    <property type="match status" value="1"/>
</dbReference>
<feature type="transmembrane region" description="Helical" evidence="7">
    <location>
        <begin position="296"/>
        <end position="319"/>
    </location>
</feature>
<feature type="transmembrane region" description="Helical" evidence="7">
    <location>
        <begin position="149"/>
        <end position="171"/>
    </location>
</feature>
<dbReference type="Gene3D" id="3.40.50.720">
    <property type="entry name" value="NAD(P)-binding Rossmann-like Domain"/>
    <property type="match status" value="1"/>
</dbReference>
<dbReference type="eggNOG" id="COG1226">
    <property type="taxonomic scope" value="Bacteria"/>
</dbReference>